<dbReference type="EMBL" id="JAMQOQ010000005">
    <property type="protein sequence ID" value="MDS0296178.1"/>
    <property type="molecule type" value="Genomic_DNA"/>
</dbReference>
<keyword evidence="3" id="KW-1185">Reference proteome</keyword>
<evidence type="ECO:0000313" key="3">
    <source>
        <dbReference type="Proteomes" id="UP001254813"/>
    </source>
</evidence>
<organism evidence="2 3">
    <name type="scientific">Halogeometricum luteum</name>
    <dbReference type="NCBI Taxonomy" id="2950537"/>
    <lineage>
        <taxon>Archaea</taxon>
        <taxon>Methanobacteriati</taxon>
        <taxon>Methanobacteriota</taxon>
        <taxon>Stenosarchaea group</taxon>
        <taxon>Halobacteria</taxon>
        <taxon>Halobacteriales</taxon>
        <taxon>Haloferacaceae</taxon>
        <taxon>Halogeometricum</taxon>
    </lineage>
</organism>
<feature type="transmembrane region" description="Helical" evidence="1">
    <location>
        <begin position="64"/>
        <end position="82"/>
    </location>
</feature>
<evidence type="ECO:0000313" key="2">
    <source>
        <dbReference type="EMBL" id="MDS0296178.1"/>
    </source>
</evidence>
<proteinExistence type="predicted"/>
<keyword evidence="1" id="KW-1133">Transmembrane helix</keyword>
<sequence>MPAELTALDPKELVLILIALVGVVPVLLLRSSQSKWFMGGYLLLCAGALATNLEALALSDLFNVVEHGAGIAASGIVFLIAARKRSRVVAEATE</sequence>
<dbReference type="RefSeq" id="WP_310930177.1">
    <property type="nucleotide sequence ID" value="NZ_JAMQOQ010000005.1"/>
</dbReference>
<gene>
    <name evidence="2" type="ORF">NDI79_18535</name>
</gene>
<reference evidence="2 3" key="1">
    <citation type="submission" date="2022-06" db="EMBL/GenBank/DDBJ databases">
        <title>Halogeometricum sp. a new haloarchaeum isolate from saline soil.</title>
        <authorList>
            <person name="Strakova D."/>
            <person name="Galisteo C."/>
            <person name="Sanchez-Porro C."/>
            <person name="Ventosa A."/>
        </authorList>
    </citation>
    <scope>NUCLEOTIDE SEQUENCE [LARGE SCALE GENOMIC DNA]</scope>
    <source>
        <strain evidence="3">S3BR25-2</strain>
    </source>
</reference>
<accession>A0ABU2G5V8</accession>
<evidence type="ECO:0000256" key="1">
    <source>
        <dbReference type="SAM" id="Phobius"/>
    </source>
</evidence>
<keyword evidence="1" id="KW-0812">Transmembrane</keyword>
<comment type="caution">
    <text evidence="2">The sequence shown here is derived from an EMBL/GenBank/DDBJ whole genome shotgun (WGS) entry which is preliminary data.</text>
</comment>
<dbReference type="Proteomes" id="UP001254813">
    <property type="component" value="Unassembled WGS sequence"/>
</dbReference>
<feature type="transmembrane region" description="Helical" evidence="1">
    <location>
        <begin position="36"/>
        <end position="58"/>
    </location>
</feature>
<feature type="transmembrane region" description="Helical" evidence="1">
    <location>
        <begin position="12"/>
        <end position="29"/>
    </location>
</feature>
<keyword evidence="1" id="KW-0472">Membrane</keyword>
<protein>
    <submittedName>
        <fullName evidence="2">Uncharacterized protein</fullName>
    </submittedName>
</protein>
<name>A0ABU2G5V8_9EURY</name>